<dbReference type="RefSeq" id="WP_070967207.1">
    <property type="nucleotide sequence ID" value="NZ_CP017603.1"/>
</dbReference>
<dbReference type="Proteomes" id="UP000192478">
    <property type="component" value="Chromosome"/>
</dbReference>
<protein>
    <submittedName>
        <fullName evidence="2">Uncharacterized protein</fullName>
    </submittedName>
</protein>
<accession>A0AAC9WGB2</accession>
<dbReference type="Proteomes" id="UP000177894">
    <property type="component" value="Chromosome"/>
</dbReference>
<dbReference type="EMBL" id="CP017603">
    <property type="protein sequence ID" value="AOY76163.1"/>
    <property type="molecule type" value="Genomic_DNA"/>
</dbReference>
<name>A0AAC9WGB2_9CLOT</name>
<keyword evidence="3" id="KW-1185">Reference proteome</keyword>
<sequence>MRCYKTETSTKSIKGVDRNIFKKIKQVEHLELISTYVFEFSSVDEVDKEVDVFNAYVEVVYAEANYLKSQN</sequence>
<gene>
    <name evidence="1" type="ORF">BJL90_09765</name>
    <name evidence="2" type="ORF">CLFO_08570</name>
</gene>
<evidence type="ECO:0000313" key="2">
    <source>
        <dbReference type="EMBL" id="ARE86535.1"/>
    </source>
</evidence>
<evidence type="ECO:0000313" key="1">
    <source>
        <dbReference type="EMBL" id="AOY76163.1"/>
    </source>
</evidence>
<evidence type="ECO:0000313" key="4">
    <source>
        <dbReference type="Proteomes" id="UP000192478"/>
    </source>
</evidence>
<evidence type="ECO:0000313" key="3">
    <source>
        <dbReference type="Proteomes" id="UP000177894"/>
    </source>
</evidence>
<dbReference type="KEGG" id="cfm:BJL90_09765"/>
<dbReference type="EMBL" id="CP020559">
    <property type="protein sequence ID" value="ARE86535.1"/>
    <property type="molecule type" value="Genomic_DNA"/>
</dbReference>
<reference evidence="2 4" key="2">
    <citation type="submission" date="2017-03" db="EMBL/GenBank/DDBJ databases">
        <title>Complete sequence of Clostridium formicaceticum DSM 92.</title>
        <authorList>
            <person name="Poehlein A."/>
            <person name="Karl M."/>
            <person name="Bengelsdorf F.R."/>
            <person name="Duerre P."/>
            <person name="Daniel R."/>
        </authorList>
    </citation>
    <scope>NUCLEOTIDE SEQUENCE [LARGE SCALE GENOMIC DNA]</scope>
    <source>
        <strain evidence="2 4">DSM 92</strain>
    </source>
</reference>
<proteinExistence type="predicted"/>
<reference evidence="1 3" key="1">
    <citation type="submission" date="2016-10" db="EMBL/GenBank/DDBJ databases">
        <title>Complete Genome Sequence of Acetogen Clostridium formicoaceticum ATCC 27076.</title>
        <authorList>
            <person name="Bao T."/>
            <person name="Cheng C."/>
            <person name="Zhao J."/>
            <person name="Yang S.-T."/>
            <person name="Wang J."/>
            <person name="Wang M."/>
        </authorList>
    </citation>
    <scope>NUCLEOTIDE SEQUENCE [LARGE SCALE GENOMIC DNA]</scope>
    <source>
        <strain evidence="1 3">ATCC 27076</strain>
    </source>
</reference>
<organism evidence="2 4">
    <name type="scientific">Clostridium formicaceticum</name>
    <dbReference type="NCBI Taxonomy" id="1497"/>
    <lineage>
        <taxon>Bacteria</taxon>
        <taxon>Bacillati</taxon>
        <taxon>Bacillota</taxon>
        <taxon>Clostridia</taxon>
        <taxon>Eubacteriales</taxon>
        <taxon>Clostridiaceae</taxon>
        <taxon>Clostridium</taxon>
    </lineage>
</organism>
<dbReference type="AlphaFoldDB" id="A0AAC9WGB2"/>